<dbReference type="Pfam" id="PF02482">
    <property type="entry name" value="Ribosomal_S30AE"/>
    <property type="match status" value="1"/>
</dbReference>
<dbReference type="InterPro" id="IPR036567">
    <property type="entry name" value="RHF-like"/>
</dbReference>
<dbReference type="CDD" id="cd00552">
    <property type="entry name" value="RaiA"/>
    <property type="match status" value="1"/>
</dbReference>
<dbReference type="InterPro" id="IPR003489">
    <property type="entry name" value="RHF/RaiA"/>
</dbReference>
<sequence>MKVNLKITSVHFDADKKLIEFIQEKVDKLAQFYDKIIDGEVILKVENNHSTENKVAEIKLLVPGNDIFAKKQCKSFEEATDTAVEALRRQLKKHKEKINRV</sequence>
<reference evidence="1 2" key="1">
    <citation type="submission" date="2019-08" db="EMBL/GenBank/DDBJ databases">
        <title>Genome of Vicingus serpentipes NCIMB 15042.</title>
        <authorList>
            <person name="Bowman J.P."/>
        </authorList>
    </citation>
    <scope>NUCLEOTIDE SEQUENCE [LARGE SCALE GENOMIC DNA]</scope>
    <source>
        <strain evidence="1 2">NCIMB 15042</strain>
    </source>
</reference>
<dbReference type="RefSeq" id="WP_147100065.1">
    <property type="nucleotide sequence ID" value="NZ_VOOS01000003.1"/>
</dbReference>
<dbReference type="Proteomes" id="UP000321721">
    <property type="component" value="Unassembled WGS sequence"/>
</dbReference>
<proteinExistence type="predicted"/>
<comment type="caution">
    <text evidence="1">The sequence shown here is derived from an EMBL/GenBank/DDBJ whole genome shotgun (WGS) entry which is preliminary data.</text>
</comment>
<dbReference type="Gene3D" id="3.30.160.100">
    <property type="entry name" value="Ribosome hibernation promotion factor-like"/>
    <property type="match status" value="1"/>
</dbReference>
<gene>
    <name evidence="1" type="primary">raiA</name>
    <name evidence="1" type="ORF">FRY74_07325</name>
</gene>
<dbReference type="NCBIfam" id="TIGR00741">
    <property type="entry name" value="yfiA"/>
    <property type="match status" value="1"/>
</dbReference>
<name>A0A5C6RSI4_9FLAO</name>
<dbReference type="AlphaFoldDB" id="A0A5C6RSI4"/>
<evidence type="ECO:0000313" key="1">
    <source>
        <dbReference type="EMBL" id="TXB65223.1"/>
    </source>
</evidence>
<organism evidence="1 2">
    <name type="scientific">Vicingus serpentipes</name>
    <dbReference type="NCBI Taxonomy" id="1926625"/>
    <lineage>
        <taxon>Bacteria</taxon>
        <taxon>Pseudomonadati</taxon>
        <taxon>Bacteroidota</taxon>
        <taxon>Flavobacteriia</taxon>
        <taxon>Flavobacteriales</taxon>
        <taxon>Vicingaceae</taxon>
        <taxon>Vicingus</taxon>
    </lineage>
</organism>
<protein>
    <submittedName>
        <fullName evidence="1">Ribosome-associated translation inhibitor RaiA</fullName>
    </submittedName>
</protein>
<dbReference type="OrthoDB" id="9808702at2"/>
<accession>A0A5C6RSI4</accession>
<dbReference type="SUPFAM" id="SSF69754">
    <property type="entry name" value="Ribosome binding protein Y (YfiA homologue)"/>
    <property type="match status" value="1"/>
</dbReference>
<evidence type="ECO:0000313" key="2">
    <source>
        <dbReference type="Proteomes" id="UP000321721"/>
    </source>
</evidence>
<keyword evidence="2" id="KW-1185">Reference proteome</keyword>
<dbReference type="EMBL" id="VOOS01000003">
    <property type="protein sequence ID" value="TXB65223.1"/>
    <property type="molecule type" value="Genomic_DNA"/>
</dbReference>